<dbReference type="Proteomes" id="UP000234789">
    <property type="component" value="Unassembled WGS sequence"/>
</dbReference>
<name>A0A2N5NBA9_9BACL</name>
<dbReference type="EMBL" id="NFEZ01000003">
    <property type="protein sequence ID" value="PLT47550.1"/>
    <property type="molecule type" value="Genomic_DNA"/>
</dbReference>
<dbReference type="AlphaFoldDB" id="A0A2N5NBA9"/>
<evidence type="ECO:0000313" key="1">
    <source>
        <dbReference type="EMBL" id="PLT47550.1"/>
    </source>
</evidence>
<comment type="caution">
    <text evidence="1">The sequence shown here is derived from an EMBL/GenBank/DDBJ whole genome shotgun (WGS) entry which is preliminary data.</text>
</comment>
<proteinExistence type="predicted"/>
<evidence type="ECO:0000313" key="2">
    <source>
        <dbReference type="Proteomes" id="UP000234789"/>
    </source>
</evidence>
<protein>
    <submittedName>
        <fullName evidence="1">Uncharacterized protein</fullName>
    </submittedName>
</protein>
<reference evidence="1 2" key="1">
    <citation type="submission" date="2017-05" db="EMBL/GenBank/DDBJ databases">
        <title>Functional genome analysis of Paenibacillus pasadenensis strain R16: insights on endophytic life style and antifungal activity.</title>
        <authorList>
            <person name="Passera A."/>
            <person name="Marcolungo L."/>
            <person name="Casati P."/>
            <person name="Brasca M."/>
            <person name="Quaglino F."/>
            <person name="Delledonne M."/>
        </authorList>
    </citation>
    <scope>NUCLEOTIDE SEQUENCE [LARGE SCALE GENOMIC DNA]</scope>
    <source>
        <strain evidence="1 2">R16</strain>
    </source>
</reference>
<keyword evidence="2" id="KW-1185">Reference proteome</keyword>
<gene>
    <name evidence="1" type="ORF">B8V81_1774</name>
</gene>
<accession>A0A2N5NBA9</accession>
<sequence>MLERATEPIFHRDASWPKTVDAGAGAVVRVRTDADADADRDRCRSG</sequence>
<organism evidence="1 2">
    <name type="scientific">Paenibacillus pasadenensis</name>
    <dbReference type="NCBI Taxonomy" id="217090"/>
    <lineage>
        <taxon>Bacteria</taxon>
        <taxon>Bacillati</taxon>
        <taxon>Bacillota</taxon>
        <taxon>Bacilli</taxon>
        <taxon>Bacillales</taxon>
        <taxon>Paenibacillaceae</taxon>
        <taxon>Paenibacillus</taxon>
    </lineage>
</organism>